<dbReference type="GeneTree" id="ENSGT00940000154152"/>
<name>F6TCY0_MONDO</name>
<dbReference type="Proteomes" id="UP000002280">
    <property type="component" value="Chromosome 1"/>
</dbReference>
<keyword evidence="2" id="KW-0539">Nucleus</keyword>
<organism evidence="5 6">
    <name type="scientific">Monodelphis domestica</name>
    <name type="common">Gray short-tailed opossum</name>
    <dbReference type="NCBI Taxonomy" id="13616"/>
    <lineage>
        <taxon>Eukaryota</taxon>
        <taxon>Metazoa</taxon>
        <taxon>Chordata</taxon>
        <taxon>Craniata</taxon>
        <taxon>Vertebrata</taxon>
        <taxon>Euteleostomi</taxon>
        <taxon>Mammalia</taxon>
        <taxon>Metatheria</taxon>
        <taxon>Didelphimorphia</taxon>
        <taxon>Didelphidae</taxon>
        <taxon>Monodelphis</taxon>
    </lineage>
</organism>
<comment type="subcellular location">
    <subcellularLocation>
        <location evidence="1">Nucleus</location>
    </subcellularLocation>
</comment>
<feature type="domain" description="Chromo" evidence="4">
    <location>
        <begin position="22"/>
        <end position="80"/>
    </location>
</feature>
<evidence type="ECO:0000256" key="1">
    <source>
        <dbReference type="ARBA" id="ARBA00004123"/>
    </source>
</evidence>
<dbReference type="AlphaFoldDB" id="F6TCY0"/>
<dbReference type="eggNOG" id="KOG1911">
    <property type="taxonomic scope" value="Eukaryota"/>
</dbReference>
<dbReference type="HOGENOM" id="CLU_045874_1_2_1"/>
<evidence type="ECO:0000256" key="3">
    <source>
        <dbReference type="SAM" id="MobiDB-lite"/>
    </source>
</evidence>
<dbReference type="InterPro" id="IPR023780">
    <property type="entry name" value="Chromo_domain"/>
</dbReference>
<dbReference type="InterPro" id="IPR000953">
    <property type="entry name" value="Chromo/chromo_shadow_dom"/>
</dbReference>
<proteinExistence type="predicted"/>
<dbReference type="PANTHER" id="PTHR22812">
    <property type="entry name" value="CHROMOBOX PROTEIN"/>
    <property type="match status" value="1"/>
</dbReference>
<dbReference type="GO" id="GO:0031507">
    <property type="term" value="P:heterochromatin formation"/>
    <property type="evidence" value="ECO:0000318"/>
    <property type="project" value="GO_Central"/>
</dbReference>
<dbReference type="PROSITE" id="PS50013">
    <property type="entry name" value="CHROMO_2"/>
    <property type="match status" value="2"/>
</dbReference>
<dbReference type="GO" id="GO:0005721">
    <property type="term" value="C:pericentric heterochromatin"/>
    <property type="evidence" value="ECO:0000318"/>
    <property type="project" value="GO_Central"/>
</dbReference>
<dbReference type="Pfam" id="PF00385">
    <property type="entry name" value="Chromo"/>
    <property type="match status" value="1"/>
</dbReference>
<reference evidence="5" key="3">
    <citation type="submission" date="2025-09" db="UniProtKB">
        <authorList>
            <consortium name="Ensembl"/>
        </authorList>
    </citation>
    <scope>IDENTIFICATION</scope>
</reference>
<dbReference type="InterPro" id="IPR008251">
    <property type="entry name" value="Chromo_shadow_dom"/>
</dbReference>
<reference evidence="5" key="2">
    <citation type="submission" date="2025-08" db="UniProtKB">
        <authorList>
            <consortium name="Ensembl"/>
        </authorList>
    </citation>
    <scope>IDENTIFICATION</scope>
</reference>
<accession>F6TCY0</accession>
<dbReference type="OMA" id="KEANIMW"/>
<dbReference type="InterPro" id="IPR016197">
    <property type="entry name" value="Chromo-like_dom_sf"/>
</dbReference>
<dbReference type="GO" id="GO:0003682">
    <property type="term" value="F:chromatin binding"/>
    <property type="evidence" value="ECO:0000318"/>
    <property type="project" value="GO_Central"/>
</dbReference>
<feature type="domain" description="Chromo" evidence="4">
    <location>
        <begin position="110"/>
        <end position="168"/>
    </location>
</feature>
<dbReference type="GO" id="GO:0005634">
    <property type="term" value="C:nucleus"/>
    <property type="evidence" value="ECO:0007669"/>
    <property type="project" value="UniProtKB-SubCell"/>
</dbReference>
<keyword evidence="6" id="KW-1185">Reference proteome</keyword>
<protein>
    <recommendedName>
        <fullName evidence="4">Chromo domain-containing protein</fullName>
    </recommendedName>
</protein>
<dbReference type="Pfam" id="PF01393">
    <property type="entry name" value="Chromo_shadow"/>
    <property type="match status" value="1"/>
</dbReference>
<dbReference type="Bgee" id="ENSMODG00000010051">
    <property type="expression patterns" value="Expressed in ovary and 5 other cell types or tissues"/>
</dbReference>
<dbReference type="SMART" id="SM00300">
    <property type="entry name" value="ChSh"/>
    <property type="match status" value="1"/>
</dbReference>
<evidence type="ECO:0000259" key="4">
    <source>
        <dbReference type="PROSITE" id="PS50013"/>
    </source>
</evidence>
<feature type="region of interest" description="Disordered" evidence="3">
    <location>
        <begin position="67"/>
        <end position="114"/>
    </location>
</feature>
<dbReference type="SUPFAM" id="SSF54160">
    <property type="entry name" value="Chromo domain-like"/>
    <property type="match status" value="2"/>
</dbReference>
<dbReference type="STRING" id="13616.ENSMODP00000012593"/>
<sequence>IASNVSTKIVKSLKELSEKKAFMIDKILAKRVLKEQEQYLVEWKDYLEHESSWEPGQNIDCSDLNEEYIESQETAREKDEPKEDSGKADSRHRGKREESKSKSKQEKFQDLEPEIIDARKHNRELIFLVKWKNSDKTDFVPAKEANVKWPQLVIHFYEKRLMWESGSEPEDPRAG</sequence>
<dbReference type="SMART" id="SM00298">
    <property type="entry name" value="CHROMO"/>
    <property type="match status" value="2"/>
</dbReference>
<evidence type="ECO:0000256" key="2">
    <source>
        <dbReference type="ARBA" id="ARBA00023242"/>
    </source>
</evidence>
<dbReference type="InterPro" id="IPR051219">
    <property type="entry name" value="Heterochromatin_chromo-domain"/>
</dbReference>
<evidence type="ECO:0000313" key="6">
    <source>
        <dbReference type="Proteomes" id="UP000002280"/>
    </source>
</evidence>
<reference evidence="5 6" key="1">
    <citation type="journal article" date="2007" name="Nature">
        <title>Genome of the marsupial Monodelphis domestica reveals innovation in non-coding sequences.</title>
        <authorList>
            <person name="Mikkelsen T.S."/>
            <person name="Wakefield M.J."/>
            <person name="Aken B."/>
            <person name="Amemiya C.T."/>
            <person name="Chang J.L."/>
            <person name="Duke S."/>
            <person name="Garber M."/>
            <person name="Gentles A.J."/>
            <person name="Goodstadt L."/>
            <person name="Heger A."/>
            <person name="Jurka J."/>
            <person name="Kamal M."/>
            <person name="Mauceli E."/>
            <person name="Searle S.M."/>
            <person name="Sharpe T."/>
            <person name="Baker M.L."/>
            <person name="Batzer M.A."/>
            <person name="Benos P.V."/>
            <person name="Belov K."/>
            <person name="Clamp M."/>
            <person name="Cook A."/>
            <person name="Cuff J."/>
            <person name="Das R."/>
            <person name="Davidow L."/>
            <person name="Deakin J.E."/>
            <person name="Fazzari M.J."/>
            <person name="Glass J.L."/>
            <person name="Grabherr M."/>
            <person name="Greally J.M."/>
            <person name="Gu W."/>
            <person name="Hore T.A."/>
            <person name="Huttley G.A."/>
            <person name="Kleber M."/>
            <person name="Jirtle R.L."/>
            <person name="Koina E."/>
            <person name="Lee J.T."/>
            <person name="Mahony S."/>
            <person name="Marra M.A."/>
            <person name="Miller R.D."/>
            <person name="Nicholls R.D."/>
            <person name="Oda M."/>
            <person name="Papenfuss A.T."/>
            <person name="Parra Z.E."/>
            <person name="Pollock D.D."/>
            <person name="Ray D.A."/>
            <person name="Schein J.E."/>
            <person name="Speed T.P."/>
            <person name="Thompson K."/>
            <person name="VandeBerg J.L."/>
            <person name="Wade C.M."/>
            <person name="Walker J.A."/>
            <person name="Waters P.D."/>
            <person name="Webber C."/>
            <person name="Weidman J.R."/>
            <person name="Xie X."/>
            <person name="Zody M.C."/>
            <person name="Baldwin J."/>
            <person name="Abdouelleil A."/>
            <person name="Abdulkadir J."/>
            <person name="Abebe A."/>
            <person name="Abera B."/>
            <person name="Abreu J."/>
            <person name="Acer S.C."/>
            <person name="Aftuck L."/>
            <person name="Alexander A."/>
            <person name="An P."/>
            <person name="Anderson E."/>
            <person name="Anderson S."/>
            <person name="Arachi H."/>
            <person name="Azer M."/>
            <person name="Bachantsang P."/>
            <person name="Barry A."/>
            <person name="Bayul T."/>
            <person name="Berlin A."/>
            <person name="Bessette D."/>
            <person name="Bloom T."/>
            <person name="Bloom T."/>
            <person name="Boguslavskiy L."/>
            <person name="Bonnet C."/>
            <person name="Boukhgalter B."/>
            <person name="Bourzgui I."/>
            <person name="Brown A."/>
            <person name="Cahill P."/>
            <person name="Channer S."/>
            <person name="Cheshatsang Y."/>
            <person name="Chuda L."/>
            <person name="Citroen M."/>
            <person name="Collymore A."/>
            <person name="Cooke P."/>
            <person name="Costello M."/>
            <person name="D'Aco K."/>
            <person name="Daza R."/>
            <person name="De Haan G."/>
            <person name="DeGray S."/>
            <person name="DeMaso C."/>
            <person name="Dhargay N."/>
            <person name="Dooley K."/>
            <person name="Dooley E."/>
            <person name="Doricent M."/>
            <person name="Dorje P."/>
            <person name="Dorjee K."/>
            <person name="Dupes A."/>
            <person name="Elong R."/>
            <person name="Falk J."/>
            <person name="Farina A."/>
            <person name="Faro S."/>
            <person name="Ferguson D."/>
            <person name="Fisher S."/>
            <person name="Foley C.D."/>
            <person name="Franke A."/>
            <person name="Friedrich D."/>
            <person name="Gadbois L."/>
            <person name="Gearin G."/>
            <person name="Gearin C.R."/>
            <person name="Giannoukos G."/>
            <person name="Goode T."/>
            <person name="Graham J."/>
            <person name="Grandbois E."/>
            <person name="Grewal S."/>
            <person name="Gyaltsen K."/>
            <person name="Hafez N."/>
            <person name="Hagos B."/>
            <person name="Hall J."/>
            <person name="Henson C."/>
            <person name="Hollinger A."/>
            <person name="Honan T."/>
            <person name="Huard M.D."/>
            <person name="Hughes L."/>
            <person name="Hurhula B."/>
            <person name="Husby M.E."/>
            <person name="Kamat A."/>
            <person name="Kanga B."/>
            <person name="Kashin S."/>
            <person name="Khazanovich D."/>
            <person name="Kisner P."/>
            <person name="Lance K."/>
            <person name="Lara M."/>
            <person name="Lee W."/>
            <person name="Lennon N."/>
            <person name="Letendre F."/>
            <person name="LeVine R."/>
            <person name="Lipovsky A."/>
            <person name="Liu X."/>
            <person name="Liu J."/>
            <person name="Liu S."/>
            <person name="Lokyitsang T."/>
            <person name="Lokyitsang Y."/>
            <person name="Lubonja R."/>
            <person name="Lui A."/>
            <person name="MacDonald P."/>
            <person name="Magnisalis V."/>
            <person name="Maru K."/>
            <person name="Matthews C."/>
            <person name="McCusker W."/>
            <person name="McDonough S."/>
            <person name="Mehta T."/>
            <person name="Meldrim J."/>
            <person name="Meneus L."/>
            <person name="Mihai O."/>
            <person name="Mihalev A."/>
            <person name="Mihova T."/>
            <person name="Mittelman R."/>
            <person name="Mlenga V."/>
            <person name="Montmayeur A."/>
            <person name="Mulrain L."/>
            <person name="Navidi A."/>
            <person name="Naylor J."/>
            <person name="Negash T."/>
            <person name="Nguyen T."/>
            <person name="Nguyen N."/>
            <person name="Nicol R."/>
            <person name="Norbu C."/>
            <person name="Norbu N."/>
            <person name="Novod N."/>
            <person name="O'Neill B."/>
            <person name="Osman S."/>
            <person name="Markiewicz E."/>
            <person name="Oyono O.L."/>
            <person name="Patti C."/>
            <person name="Phunkhang P."/>
            <person name="Pierre F."/>
            <person name="Priest M."/>
            <person name="Raghuraman S."/>
            <person name="Rege F."/>
            <person name="Reyes R."/>
            <person name="Rise C."/>
            <person name="Rogov P."/>
            <person name="Ross K."/>
            <person name="Ryan E."/>
            <person name="Settipalli S."/>
            <person name="Shea T."/>
            <person name="Sherpa N."/>
            <person name="Shi L."/>
            <person name="Shih D."/>
            <person name="Sparrow T."/>
            <person name="Spaulding J."/>
            <person name="Stalker J."/>
            <person name="Stange-Thomann N."/>
            <person name="Stavropoulos S."/>
            <person name="Stone C."/>
            <person name="Strader C."/>
            <person name="Tesfaye S."/>
            <person name="Thomson T."/>
            <person name="Thoulutsang Y."/>
            <person name="Thoulutsang D."/>
            <person name="Topham K."/>
            <person name="Topping I."/>
            <person name="Tsamla T."/>
            <person name="Vassiliev H."/>
            <person name="Vo A."/>
            <person name="Wangchuk T."/>
            <person name="Wangdi T."/>
            <person name="Weiand M."/>
            <person name="Wilkinson J."/>
            <person name="Wilson A."/>
            <person name="Yadav S."/>
            <person name="Young G."/>
            <person name="Yu Q."/>
            <person name="Zembek L."/>
            <person name="Zhong D."/>
            <person name="Zimmer A."/>
            <person name="Zwirko Z."/>
            <person name="Jaffe D.B."/>
            <person name="Alvarez P."/>
            <person name="Brockman W."/>
            <person name="Butler J."/>
            <person name="Chin C."/>
            <person name="Gnerre S."/>
            <person name="MacCallum I."/>
            <person name="Graves J.A."/>
            <person name="Ponting C.P."/>
            <person name="Breen M."/>
            <person name="Samollow P.B."/>
            <person name="Lander E.S."/>
            <person name="Lindblad-Toh K."/>
        </authorList>
    </citation>
    <scope>NUCLEOTIDE SEQUENCE [LARGE SCALE GENOMIC DNA]</scope>
</reference>
<dbReference type="CDD" id="cd00034">
    <property type="entry name" value="CSD"/>
    <property type="match status" value="1"/>
</dbReference>
<dbReference type="Gene3D" id="2.40.50.40">
    <property type="match status" value="2"/>
</dbReference>
<dbReference type="InParanoid" id="F6TCY0"/>
<feature type="compositionally biased region" description="Basic and acidic residues" evidence="3">
    <location>
        <begin position="73"/>
        <end position="110"/>
    </location>
</feature>
<evidence type="ECO:0000313" key="5">
    <source>
        <dbReference type="Ensembl" id="ENSMODP00000012593.3"/>
    </source>
</evidence>
<dbReference type="Ensembl" id="ENSMODT00000012821.3">
    <property type="protein sequence ID" value="ENSMODP00000012593.3"/>
    <property type="gene ID" value="ENSMODG00000010051.3"/>
</dbReference>